<sequence>MTIDDDQLKGALAVIYRLPDQSPEAMEDWVRTQYLEDGRDKGYAREGTEDPLWLLAAKAHTYYGDLKQAG</sequence>
<organism evidence="1 2">
    <name type="scientific">Rhodococcus jostii</name>
    <dbReference type="NCBI Taxonomy" id="132919"/>
    <lineage>
        <taxon>Bacteria</taxon>
        <taxon>Bacillati</taxon>
        <taxon>Actinomycetota</taxon>
        <taxon>Actinomycetes</taxon>
        <taxon>Mycobacteriales</taxon>
        <taxon>Nocardiaceae</taxon>
        <taxon>Rhodococcus</taxon>
    </lineage>
</organism>
<keyword evidence="2" id="KW-1185">Reference proteome</keyword>
<name>A0ABU4C6S5_RHOJO</name>
<dbReference type="EMBL" id="JAWLKA010000001">
    <property type="protein sequence ID" value="MDV6279219.1"/>
    <property type="molecule type" value="Genomic_DNA"/>
</dbReference>
<proteinExistence type="predicted"/>
<dbReference type="Proteomes" id="UP001185737">
    <property type="component" value="Unassembled WGS sequence"/>
</dbReference>
<dbReference type="RefSeq" id="WP_280782263.1">
    <property type="nucleotide sequence ID" value="NZ_JAWLKA010000001.1"/>
</dbReference>
<comment type="caution">
    <text evidence="1">The sequence shown here is derived from an EMBL/GenBank/DDBJ whole genome shotgun (WGS) entry which is preliminary data.</text>
</comment>
<accession>A0ABU4C6S5</accession>
<protein>
    <submittedName>
        <fullName evidence="1">Uncharacterized protein</fullName>
    </submittedName>
</protein>
<gene>
    <name evidence="1" type="ORF">R3Q59_01650</name>
</gene>
<evidence type="ECO:0000313" key="2">
    <source>
        <dbReference type="Proteomes" id="UP001185737"/>
    </source>
</evidence>
<evidence type="ECO:0000313" key="1">
    <source>
        <dbReference type="EMBL" id="MDV6279219.1"/>
    </source>
</evidence>
<reference evidence="1 2" key="1">
    <citation type="submission" date="2023-10" db="EMBL/GenBank/DDBJ databases">
        <title>Development of a sustainable strategy for remediation of hydrocarbon-contaminated territories based on the waste exchange concept.</title>
        <authorList>
            <person name="Krivoruchko A."/>
        </authorList>
    </citation>
    <scope>NUCLEOTIDE SEQUENCE [LARGE SCALE GENOMIC DNA]</scope>
    <source>
        <strain evidence="1 2">IEGM 60</strain>
    </source>
</reference>